<dbReference type="Pfam" id="PF26255">
    <property type="entry name" value="Viral_env_HRPV"/>
    <property type="match status" value="1"/>
</dbReference>
<organism evidence="3 4">
    <name type="scientific">Haloarcula salinisoli</name>
    <dbReference type="NCBI Taxonomy" id="2487746"/>
    <lineage>
        <taxon>Archaea</taxon>
        <taxon>Methanobacteriati</taxon>
        <taxon>Methanobacteriota</taxon>
        <taxon>Stenosarchaea group</taxon>
        <taxon>Halobacteria</taxon>
        <taxon>Halobacteriales</taxon>
        <taxon>Haloarculaceae</taxon>
        <taxon>Haloarcula</taxon>
    </lineage>
</organism>
<name>A0A8J8CBQ7_9EURY</name>
<evidence type="ECO:0000259" key="2">
    <source>
        <dbReference type="Pfam" id="PF26255"/>
    </source>
</evidence>
<keyword evidence="4" id="KW-1185">Reference proteome</keyword>
<sequence length="605" mass="64916">MTRRDSWRSVALVVLLVGATLAGAAGTASAAGGGPYTHSFDTSKSTLLIDFGSHSGQVDIKLTSDEVPGSSDIIYAGTLSTNQMSNNKVYFVNGGAYNQVTATITGPSNRPTFSHEGDKIAREAYSLGGSGGDVDMKCGPLEEVRASTGSGAAAVDCTGYPGISSINTSETDAEQTKIDLYQDAANLEAGNDAYWSSSNNTLLTARSKARSEGIEAYVSAVNNGSGEIVAQEAAIDAVEENYAALQRNLNNRWQASIATQMNMIRTAKNETSISGSYASQIVLYQPGQTDLHDFHLQTDDGNSGGDTSQTLTLADGSTVESRILWARGDNVYDLTRKKSVAINRQSPWGHGKSVSWAAVQVQPYDSSVGPQTAFRPRKYAIRWNAIKEQNKQVEAEMRTLANRTYPEIQSGELDPNELLTPQASSTIGPESGNYSTYVYRLLSSVGVDSPENLENLGSMTVNVSDGGTYEGILLSRDTPANGFEVGQTYDPDRLNGSQYLLQGNQTRTLDSTFTLESATNTDGDSLDRVRYRDGSYRVTNVTELRELFNRSSYVRSQIEARQQDRVANSGIPGSDGGGPDTQQYLLLIAGGAVALIVVLNFANQR</sequence>
<keyword evidence="1" id="KW-0812">Transmembrane</keyword>
<feature type="domain" description="Envelope protein N-terminal" evidence="2">
    <location>
        <begin position="160"/>
        <end position="446"/>
    </location>
</feature>
<keyword evidence="1" id="KW-1133">Transmembrane helix</keyword>
<comment type="caution">
    <text evidence="3">The sequence shown here is derived from an EMBL/GenBank/DDBJ whole genome shotgun (WGS) entry which is preliminary data.</text>
</comment>
<dbReference type="AlphaFoldDB" id="A0A8J8CBQ7"/>
<dbReference type="InterPro" id="IPR058677">
    <property type="entry name" value="ORF4_N"/>
</dbReference>
<protein>
    <recommendedName>
        <fullName evidence="2">Envelope protein N-terminal domain-containing protein</fullName>
    </recommendedName>
</protein>
<reference evidence="3" key="1">
    <citation type="submission" date="2021-06" db="EMBL/GenBank/DDBJ databases">
        <title>Halomicroarcula sp. F24A a new haloarchaeum isolated from saline soil.</title>
        <authorList>
            <person name="Duran-Viseras A."/>
            <person name="Sanchez-Porro C."/>
            <person name="Ventosa A."/>
        </authorList>
    </citation>
    <scope>NUCLEOTIDE SEQUENCE</scope>
    <source>
        <strain evidence="3">F24A</strain>
    </source>
</reference>
<dbReference type="RefSeq" id="WP_220588941.1">
    <property type="nucleotide sequence ID" value="NZ_RKLQ01000002.1"/>
</dbReference>
<dbReference type="Proteomes" id="UP000783863">
    <property type="component" value="Unassembled WGS sequence"/>
</dbReference>
<dbReference type="EMBL" id="RKLQ01000002">
    <property type="protein sequence ID" value="MBX0304738.1"/>
    <property type="molecule type" value="Genomic_DNA"/>
</dbReference>
<keyword evidence="1" id="KW-0472">Membrane</keyword>
<evidence type="ECO:0000313" key="3">
    <source>
        <dbReference type="EMBL" id="MBX0304738.1"/>
    </source>
</evidence>
<feature type="transmembrane region" description="Helical" evidence="1">
    <location>
        <begin position="584"/>
        <end position="602"/>
    </location>
</feature>
<proteinExistence type="predicted"/>
<evidence type="ECO:0000313" key="4">
    <source>
        <dbReference type="Proteomes" id="UP000783863"/>
    </source>
</evidence>
<evidence type="ECO:0000256" key="1">
    <source>
        <dbReference type="SAM" id="Phobius"/>
    </source>
</evidence>
<gene>
    <name evidence="3" type="ORF">EGD98_13760</name>
</gene>
<accession>A0A8J8CBQ7</accession>